<dbReference type="EMBL" id="JAJVDC020000031">
    <property type="protein sequence ID" value="KAL1632298.1"/>
    <property type="molecule type" value="Genomic_DNA"/>
</dbReference>
<accession>A0ABR3SZ39</accession>
<dbReference type="Proteomes" id="UP001521116">
    <property type="component" value="Unassembled WGS sequence"/>
</dbReference>
<dbReference type="SUPFAM" id="SSF81383">
    <property type="entry name" value="F-box domain"/>
    <property type="match status" value="1"/>
</dbReference>
<dbReference type="CDD" id="cd09917">
    <property type="entry name" value="F-box_SF"/>
    <property type="match status" value="1"/>
</dbReference>
<evidence type="ECO:0000313" key="2">
    <source>
        <dbReference type="EMBL" id="KAL1632298.1"/>
    </source>
</evidence>
<evidence type="ECO:0000313" key="3">
    <source>
        <dbReference type="Proteomes" id="UP001521116"/>
    </source>
</evidence>
<dbReference type="SMART" id="SM00256">
    <property type="entry name" value="FBOX"/>
    <property type="match status" value="1"/>
</dbReference>
<proteinExistence type="predicted"/>
<keyword evidence="3" id="KW-1185">Reference proteome</keyword>
<dbReference type="InterPro" id="IPR001810">
    <property type="entry name" value="F-box_dom"/>
</dbReference>
<name>A0ABR3SZ39_9PEZI</name>
<evidence type="ECO:0000259" key="1">
    <source>
        <dbReference type="PROSITE" id="PS50181"/>
    </source>
</evidence>
<feature type="domain" description="F-box" evidence="1">
    <location>
        <begin position="5"/>
        <end position="51"/>
    </location>
</feature>
<organism evidence="2 3">
    <name type="scientific">Neofusicoccum ribis</name>
    <dbReference type="NCBI Taxonomy" id="45134"/>
    <lineage>
        <taxon>Eukaryota</taxon>
        <taxon>Fungi</taxon>
        <taxon>Dikarya</taxon>
        <taxon>Ascomycota</taxon>
        <taxon>Pezizomycotina</taxon>
        <taxon>Dothideomycetes</taxon>
        <taxon>Dothideomycetes incertae sedis</taxon>
        <taxon>Botryosphaeriales</taxon>
        <taxon>Botryosphaeriaceae</taxon>
        <taxon>Neofusicoccum</taxon>
    </lineage>
</organism>
<sequence length="413" mass="48375">MDRQPLKLGQLPVEILAEIVHHVDRGKDLLSLCRVSRLFSHLAERDLYANVHVRLCPNAARLRLALRSRPERLKFVRNAWLHSMNSTKIKGFWTSYMFCPLLAACQNLETLELASKHAHQSDLMTMDMETLHDDLLYYQHDLYDMFSRIGLHTPRSERVLPALTTLRLHFQKLGYRPEWELGSSLVHIFFSPTLREISLVRCTLVQDDSTLLESMQLDQFKRATPLETLRLWYCIPRADVLQSIFSLPRHLKCFQLEPYIGSRPPVTQSEIFRDLEAWTNVFMQQKDSLEEMVLLADTSALESPNGCLDLRAMEKVNLFAGDIFQTDRESVKINDAKVLSSPGYYRMLDETCPAWDQWTEVDEDLLRFERLERREFQYDITRSPEVGRIYDISDLDDMLFEDDFDGMDEDDWT</sequence>
<gene>
    <name evidence="2" type="ORF">SLS56_003713</name>
</gene>
<protein>
    <recommendedName>
        <fullName evidence="1">F-box domain-containing protein</fullName>
    </recommendedName>
</protein>
<dbReference type="InterPro" id="IPR036047">
    <property type="entry name" value="F-box-like_dom_sf"/>
</dbReference>
<dbReference type="Pfam" id="PF12937">
    <property type="entry name" value="F-box-like"/>
    <property type="match status" value="1"/>
</dbReference>
<comment type="caution">
    <text evidence="2">The sequence shown here is derived from an EMBL/GenBank/DDBJ whole genome shotgun (WGS) entry which is preliminary data.</text>
</comment>
<reference evidence="2 3" key="1">
    <citation type="submission" date="2024-02" db="EMBL/GenBank/DDBJ databases">
        <title>De novo assembly and annotation of 12 fungi associated with fruit tree decline syndrome in Ontario, Canada.</title>
        <authorList>
            <person name="Sulman M."/>
            <person name="Ellouze W."/>
            <person name="Ilyukhin E."/>
        </authorList>
    </citation>
    <scope>NUCLEOTIDE SEQUENCE [LARGE SCALE GENOMIC DNA]</scope>
    <source>
        <strain evidence="2 3">M1-105</strain>
    </source>
</reference>
<dbReference type="SUPFAM" id="SSF52047">
    <property type="entry name" value="RNI-like"/>
    <property type="match status" value="1"/>
</dbReference>
<dbReference type="PROSITE" id="PS50181">
    <property type="entry name" value="FBOX"/>
    <property type="match status" value="1"/>
</dbReference>